<dbReference type="EMBL" id="JACJID010000011">
    <property type="protein sequence ID" value="MBA8932124.1"/>
    <property type="molecule type" value="Genomic_DNA"/>
</dbReference>
<dbReference type="RefSeq" id="WP_182840649.1">
    <property type="nucleotide sequence ID" value="NZ_BAAABQ010000083.1"/>
</dbReference>
<keyword evidence="2" id="KW-1185">Reference proteome</keyword>
<organism evidence="1 2">
    <name type="scientific">Kutzneria viridogrisea</name>
    <dbReference type="NCBI Taxonomy" id="47990"/>
    <lineage>
        <taxon>Bacteria</taxon>
        <taxon>Bacillati</taxon>
        <taxon>Actinomycetota</taxon>
        <taxon>Actinomycetes</taxon>
        <taxon>Pseudonocardiales</taxon>
        <taxon>Pseudonocardiaceae</taxon>
        <taxon>Kutzneria</taxon>
    </lineage>
</organism>
<evidence type="ECO:0000313" key="1">
    <source>
        <dbReference type="EMBL" id="MBA8932124.1"/>
    </source>
</evidence>
<protein>
    <submittedName>
        <fullName evidence="1">Uncharacterized protein</fullName>
    </submittedName>
</protein>
<proteinExistence type="predicted"/>
<evidence type="ECO:0000313" key="2">
    <source>
        <dbReference type="Proteomes" id="UP000517916"/>
    </source>
</evidence>
<dbReference type="Proteomes" id="UP000517916">
    <property type="component" value="Unassembled WGS sequence"/>
</dbReference>
<accession>A0ABR6BZY7</accession>
<comment type="caution">
    <text evidence="1">The sequence shown here is derived from an EMBL/GenBank/DDBJ whole genome shotgun (WGS) entry which is preliminary data.</text>
</comment>
<name>A0ABR6BZY7_9PSEU</name>
<sequence length="47" mass="5270">MDTTPAESDRALALAELREPERRRAQERFAVLRPHLEDGVPAQDAAI</sequence>
<gene>
    <name evidence="1" type="ORF">BC739_009383</name>
</gene>
<reference evidence="1 2" key="1">
    <citation type="submission" date="2020-08" db="EMBL/GenBank/DDBJ databases">
        <title>Genomic Encyclopedia of Archaeal and Bacterial Type Strains, Phase II (KMG-II): from individual species to whole genera.</title>
        <authorList>
            <person name="Goeker M."/>
        </authorList>
    </citation>
    <scope>NUCLEOTIDE SEQUENCE [LARGE SCALE GENOMIC DNA]</scope>
    <source>
        <strain evidence="1 2">DSM 43850</strain>
    </source>
</reference>